<sequence>MTVITHAYTPLMDVDAMSEEDCRLALKDVLRDGFAKDQQMVELKTINHTLNQQLNHANNILIKLAELKLAYQHEAYEAELEQLAAYYLHLKAEQQTAGSVH</sequence>
<protein>
    <submittedName>
        <fullName evidence="1">Uncharacterized protein</fullName>
    </submittedName>
</protein>
<organism evidence="1">
    <name type="scientific">Pseudomonas aeruginosa</name>
    <dbReference type="NCBI Taxonomy" id="287"/>
    <lineage>
        <taxon>Bacteria</taxon>
        <taxon>Pseudomonadati</taxon>
        <taxon>Pseudomonadota</taxon>
        <taxon>Gammaproteobacteria</taxon>
        <taxon>Pseudomonadales</taxon>
        <taxon>Pseudomonadaceae</taxon>
        <taxon>Pseudomonas</taxon>
    </lineage>
</organism>
<dbReference type="AlphaFoldDB" id="A0A0P0AIA4"/>
<proteinExistence type="predicted"/>
<gene>
    <name evidence="1" type="ORF">CCBH4851_00254</name>
</gene>
<evidence type="ECO:0000313" key="1">
    <source>
        <dbReference type="EMBL" id="ALI58957.1"/>
    </source>
</evidence>
<reference evidence="1" key="1">
    <citation type="submission" date="2015-08" db="EMBL/GenBank/DDBJ databases">
        <title>Pseudomonas aeruginosa strain CCBH4851 chromosome region.</title>
        <authorList>
            <person name="Silveira M.C."/>
            <person name="Carvalho-Assef A.P.D."/>
            <person name="Albano R.M."/>
        </authorList>
    </citation>
    <scope>NUCLEOTIDE SEQUENCE</scope>
    <source>
        <strain evidence="1">CCBH4851</strain>
    </source>
</reference>
<dbReference type="PATRIC" id="fig|287.2965.peg.5328"/>
<accession>A0A0P0AIA4</accession>
<name>A0A0P0AIA4_PSEAI</name>
<dbReference type="RefSeq" id="WP_023434357.1">
    <property type="nucleotide sequence ID" value="NZ_CAADKI010000017.1"/>
</dbReference>
<dbReference type="EMBL" id="KT454971">
    <property type="protein sequence ID" value="ALI58957.1"/>
    <property type="molecule type" value="Genomic_DNA"/>
</dbReference>